<proteinExistence type="predicted"/>
<accession>A0AAJ1IFP1</accession>
<feature type="transmembrane region" description="Helical" evidence="1">
    <location>
        <begin position="20"/>
        <end position="47"/>
    </location>
</feature>
<feature type="transmembrane region" description="Helical" evidence="1">
    <location>
        <begin position="194"/>
        <end position="214"/>
    </location>
</feature>
<feature type="transmembrane region" description="Helical" evidence="1">
    <location>
        <begin position="160"/>
        <end position="182"/>
    </location>
</feature>
<feature type="transmembrane region" description="Helical" evidence="1">
    <location>
        <begin position="293"/>
        <end position="312"/>
    </location>
</feature>
<feature type="transmembrane region" description="Helical" evidence="1">
    <location>
        <begin position="355"/>
        <end position="373"/>
    </location>
</feature>
<dbReference type="Proteomes" id="UP001221217">
    <property type="component" value="Unassembled WGS sequence"/>
</dbReference>
<gene>
    <name evidence="2" type="primary">pelG</name>
    <name evidence="2" type="ORF">PQJ61_07175</name>
</gene>
<dbReference type="EMBL" id="JAQQAL010000013">
    <property type="protein sequence ID" value="MDC7226530.1"/>
    <property type="molecule type" value="Genomic_DNA"/>
</dbReference>
<feature type="transmembrane region" description="Helical" evidence="1">
    <location>
        <begin position="101"/>
        <end position="122"/>
    </location>
</feature>
<feature type="transmembrane region" description="Helical" evidence="1">
    <location>
        <begin position="59"/>
        <end position="81"/>
    </location>
</feature>
<organism evidence="2 3">
    <name type="scientific">Candidatus Thalassospirochaeta sargassi</name>
    <dbReference type="NCBI Taxonomy" id="3119039"/>
    <lineage>
        <taxon>Bacteria</taxon>
        <taxon>Pseudomonadati</taxon>
        <taxon>Spirochaetota</taxon>
        <taxon>Spirochaetia</taxon>
        <taxon>Spirochaetales</taxon>
        <taxon>Spirochaetaceae</taxon>
        <taxon>Candidatus Thalassospirochaeta</taxon>
    </lineage>
</organism>
<comment type="caution">
    <text evidence="2">The sequence shown here is derived from an EMBL/GenBank/DDBJ whole genome shotgun (WGS) entry which is preliminary data.</text>
</comment>
<feature type="transmembrane region" description="Helical" evidence="1">
    <location>
        <begin position="134"/>
        <end position="154"/>
    </location>
</feature>
<evidence type="ECO:0000313" key="3">
    <source>
        <dbReference type="Proteomes" id="UP001221217"/>
    </source>
</evidence>
<feature type="transmembrane region" description="Helical" evidence="1">
    <location>
        <begin position="379"/>
        <end position="396"/>
    </location>
</feature>
<name>A0AAJ1IFP1_9SPIO</name>
<dbReference type="Pfam" id="PF16933">
    <property type="entry name" value="PelG"/>
    <property type="match status" value="1"/>
</dbReference>
<feature type="transmembrane region" description="Helical" evidence="1">
    <location>
        <begin position="403"/>
        <end position="425"/>
    </location>
</feature>
<keyword evidence="1" id="KW-0812">Transmembrane</keyword>
<keyword evidence="1" id="KW-1133">Transmembrane helix</keyword>
<sequence length="463" mass="51271">MAGIGFELRKVVNKGGIGSFFQIAMSGAMIVAGPWLLSIITISLIRAIMSGAIAGDMELFMGVVIYSYAFSLFLFGGFHYIFTRRMSDLLYLRKEGEAFGYVLMLCIPVGIISAIIALPAVLSFNLAIEHAAVFRLFAVLLFVTVNCLWLIMLFVSVLKWYIKIMLVYTAGLASSLLLIFLLSPVFGIAGAMAGFTLGHMLIVILLILLCRLAWKPLKPGTPGDIVALEQGSSSSPVRLFSNFISYIIKHRFLFGAGLLYYWGIWVDKIIFWAVYGVNVTGTFIRLFESYDITVYLANLTMIPGLIFFVVYSETEFYTALKRFLLTISSGRYTDILVSKKKLASVTWNSLKEQSILQAVVTIVCIILTASFILKTSLTAVFFHLMLLTLLNFLFYIEQYRHAFYASTVFFIVNAVIAAAGILPQIPQIPGISYLAGAAAASAAAGFMLKNDLSRLERHILTKN</sequence>
<dbReference type="InterPro" id="IPR031617">
    <property type="entry name" value="PelG"/>
</dbReference>
<dbReference type="AlphaFoldDB" id="A0AAJ1IFP1"/>
<reference evidence="2 3" key="1">
    <citation type="submission" date="2022-12" db="EMBL/GenBank/DDBJ databases">
        <title>Metagenome assembled genome from gulf of manar.</title>
        <authorList>
            <person name="Kohli P."/>
            <person name="Pk S."/>
            <person name="Venkata Ramana C."/>
            <person name="Sasikala C."/>
        </authorList>
    </citation>
    <scope>NUCLEOTIDE SEQUENCE [LARGE SCALE GENOMIC DNA]</scope>
    <source>
        <strain evidence="2">JB008</strain>
    </source>
</reference>
<keyword evidence="1" id="KW-0472">Membrane</keyword>
<evidence type="ECO:0000256" key="1">
    <source>
        <dbReference type="SAM" id="Phobius"/>
    </source>
</evidence>
<protein>
    <submittedName>
        <fullName evidence="2">Exopolysaccharide Pel transporter PelG</fullName>
    </submittedName>
</protein>
<evidence type="ECO:0000313" key="2">
    <source>
        <dbReference type="EMBL" id="MDC7226530.1"/>
    </source>
</evidence>
<feature type="transmembrane region" description="Helical" evidence="1">
    <location>
        <begin position="431"/>
        <end position="448"/>
    </location>
</feature>